<name>E1SQM2_FERBD</name>
<dbReference type="KEGG" id="fbl:Fbal_1616"/>
<organism evidence="2 3">
    <name type="scientific">Ferrimonas balearica (strain DSM 9799 / CCM 4581 / KCTC 23876 / PAT)</name>
    <dbReference type="NCBI Taxonomy" id="550540"/>
    <lineage>
        <taxon>Bacteria</taxon>
        <taxon>Pseudomonadati</taxon>
        <taxon>Pseudomonadota</taxon>
        <taxon>Gammaproteobacteria</taxon>
        <taxon>Alteromonadales</taxon>
        <taxon>Ferrimonadaceae</taxon>
        <taxon>Ferrimonas</taxon>
    </lineage>
</organism>
<accession>E1SQM2</accession>
<dbReference type="OrthoDB" id="530049at2"/>
<sequence>MTALLITFGLLVIGYLFGRYAELRHFESIRRREAELQPLLVFSDKRVPQAFQPCEVRLVGGNTVVAVDYFKVMAAALRSLFGGRIGAYESLVERARRESILRMKTEAQRLGASAIFNVRLETASISKGAGNQQVSVEVYAYGTAVIQRG</sequence>
<comment type="similarity">
    <text evidence="1">Belongs to the UPF0145 family.</text>
</comment>
<dbReference type="eggNOG" id="COG0393">
    <property type="taxonomic scope" value="Bacteria"/>
</dbReference>
<evidence type="ECO:0000313" key="3">
    <source>
        <dbReference type="Proteomes" id="UP000006683"/>
    </source>
</evidence>
<dbReference type="Proteomes" id="UP000006683">
    <property type="component" value="Chromosome"/>
</dbReference>
<evidence type="ECO:0000313" key="2">
    <source>
        <dbReference type="EMBL" id="ADN75820.1"/>
    </source>
</evidence>
<dbReference type="RefSeq" id="WP_013345126.1">
    <property type="nucleotide sequence ID" value="NC_014541.1"/>
</dbReference>
<dbReference type="PANTHER" id="PTHR34068">
    <property type="entry name" value="UPF0145 PROTEIN YBJQ"/>
    <property type="match status" value="1"/>
</dbReference>
<keyword evidence="3" id="KW-1185">Reference proteome</keyword>
<reference evidence="2 3" key="1">
    <citation type="journal article" date="2010" name="Stand. Genomic Sci.">
        <title>Complete genome sequence of Ferrimonas balearica type strain (PAT).</title>
        <authorList>
            <person name="Nolan M."/>
            <person name="Sikorski J."/>
            <person name="Davenport K."/>
            <person name="Lucas S."/>
            <person name="Glavina Del Rio T."/>
            <person name="Tice H."/>
            <person name="Cheng J."/>
            <person name="Goodwin L."/>
            <person name="Pitluck S."/>
            <person name="Liolios K."/>
            <person name="Ivanova N."/>
            <person name="Mavromatis K."/>
            <person name="Ovchinnikova G."/>
            <person name="Pati A."/>
            <person name="Chen A."/>
            <person name="Palaniappan K."/>
            <person name="Land M."/>
            <person name="Hauser L."/>
            <person name="Chang Y."/>
            <person name="Jeffries C."/>
            <person name="Tapia R."/>
            <person name="Brettin T."/>
            <person name="Detter J."/>
            <person name="Han C."/>
            <person name="Yasawong M."/>
            <person name="Rohde M."/>
            <person name="Tindall B."/>
            <person name="Goker M."/>
            <person name="Woyke T."/>
            <person name="Bristow J."/>
            <person name="Eisen J."/>
            <person name="Markowitz V."/>
            <person name="Hugenholtz P."/>
            <person name="Kyrpides N."/>
            <person name="Klenk H."/>
            <person name="Lapidus A."/>
        </authorList>
    </citation>
    <scope>NUCLEOTIDE SEQUENCE [LARGE SCALE GENOMIC DNA]</scope>
    <source>
        <strain evidence="3">DSM 9799 / CCM 4581 / KCTC 23876 / PAT</strain>
    </source>
</reference>
<dbReference type="AlphaFoldDB" id="E1SQM2"/>
<dbReference type="STRING" id="550540.Fbal_1616"/>
<dbReference type="PANTHER" id="PTHR34068:SF2">
    <property type="entry name" value="UPF0145 PROTEIN SCO3412"/>
    <property type="match status" value="1"/>
</dbReference>
<dbReference type="SUPFAM" id="SSF117782">
    <property type="entry name" value="YbjQ-like"/>
    <property type="match status" value="1"/>
</dbReference>
<dbReference type="Gene3D" id="3.30.110.70">
    <property type="entry name" value="Hypothetical protein apc22750. Chain B"/>
    <property type="match status" value="1"/>
</dbReference>
<proteinExistence type="inferred from homology"/>
<dbReference type="HOGENOM" id="CLU_117144_0_0_6"/>
<dbReference type="EMBL" id="CP002209">
    <property type="protein sequence ID" value="ADN75820.1"/>
    <property type="molecule type" value="Genomic_DNA"/>
</dbReference>
<protein>
    <submittedName>
        <fullName evidence="2">Uncharacterized protein</fullName>
    </submittedName>
</protein>
<dbReference type="InterPro" id="IPR002765">
    <property type="entry name" value="UPF0145_YbjQ-like"/>
</dbReference>
<dbReference type="InterPro" id="IPR035439">
    <property type="entry name" value="UPF0145_dom_sf"/>
</dbReference>
<dbReference type="GeneID" id="67181827"/>
<dbReference type="Pfam" id="PF01906">
    <property type="entry name" value="YbjQ_1"/>
    <property type="match status" value="1"/>
</dbReference>
<gene>
    <name evidence="2" type="ordered locus">Fbal_1616</name>
</gene>
<evidence type="ECO:0000256" key="1">
    <source>
        <dbReference type="ARBA" id="ARBA00010751"/>
    </source>
</evidence>